<evidence type="ECO:0000256" key="2">
    <source>
        <dbReference type="SAM" id="Phobius"/>
    </source>
</evidence>
<organism evidence="5 6">
    <name type="scientific">Cimex lectularius</name>
    <name type="common">Bed bug</name>
    <name type="synonym">Acanthia lectularia</name>
    <dbReference type="NCBI Taxonomy" id="79782"/>
    <lineage>
        <taxon>Eukaryota</taxon>
        <taxon>Metazoa</taxon>
        <taxon>Ecdysozoa</taxon>
        <taxon>Arthropoda</taxon>
        <taxon>Hexapoda</taxon>
        <taxon>Insecta</taxon>
        <taxon>Pterygota</taxon>
        <taxon>Neoptera</taxon>
        <taxon>Paraneoptera</taxon>
        <taxon>Hemiptera</taxon>
        <taxon>Heteroptera</taxon>
        <taxon>Panheteroptera</taxon>
        <taxon>Cimicomorpha</taxon>
        <taxon>Cimicidae</taxon>
        <taxon>Cimex</taxon>
    </lineage>
</organism>
<dbReference type="GeneID" id="106673769"/>
<evidence type="ECO:0000256" key="1">
    <source>
        <dbReference type="SAM" id="MobiDB-lite"/>
    </source>
</evidence>
<sequence>MRFHIAFIKIVLVPIVVLVNQCRIADAICQRTECSCVPRGPSGVAAACLFRPRQMVEMNVGDFPSNLVSIEMSGGRELRFGTEVFTNHPILQNVKVIGVPKVFVREHSFANMTTRSLVAFEFSNAASLILEGRSWKNIAGPMSCLVSRVEQVIIQGQAFARLVNFTAIDVLKLELLEKAFWFERPQIFDVDSEVRSDITLERVKMENLAYMTFHSPMNIVRIIGSEIKKVKSEAFSTLYIEKVVVENTTLHRLESAAFSGQTLIQTLEFKNVSIHEFSSGAFLSGLSNLVITRSKMGVVYPGAVNVTLATATITDNMFSRVHSKGVVLKQWSSLTISNNTFKKVESEAFITPSNGPKAFLVGDESLKTPEFNFTGNILFHISESAFDFSLNSEHVVNIENNFFQFKCDCEMSISAGGIMVGVLSEVYDTGLCWIDTTLSRCLQLPEGFANMRNFTEGICKSRESLHCEEVQHDAAVPPQVTSIISAVDKGMIDNLEAERERRIIGSIFAIAVVGMLVVMILSVLTWIGRKGYCTKARRYLLPSTNSLVAGLTRMFSSGGVTPAASISRLSVHEYAELQRKMEEGKAPSEEPEVPQEDKATQTLPEELTQELLQSLKEKLNDPENYSEARDMIEHLYDLIKVEENCNRNLRESVSMERENDKDNVYDVIRPKRSVRAKKEVVSIGTRAPSPDKLQPYTKRSATLVTDYMEPRDRKVHTYSELPPRPDLLPTAADPIGIPATLHHVYVELPTSMANRPLPAEPTQL</sequence>
<dbReference type="Pfam" id="PF13229">
    <property type="entry name" value="Beta_helix"/>
    <property type="match status" value="1"/>
</dbReference>
<feature type="compositionally biased region" description="Basic and acidic residues" evidence="1">
    <location>
        <begin position="579"/>
        <end position="588"/>
    </location>
</feature>
<reference evidence="5" key="1">
    <citation type="submission" date="2022-01" db="UniProtKB">
        <authorList>
            <consortium name="EnsemblMetazoa"/>
        </authorList>
    </citation>
    <scope>IDENTIFICATION</scope>
</reference>
<feature type="signal peptide" evidence="3">
    <location>
        <begin position="1"/>
        <end position="27"/>
    </location>
</feature>
<keyword evidence="3" id="KW-0732">Signal</keyword>
<feature type="transmembrane region" description="Helical" evidence="2">
    <location>
        <begin position="503"/>
        <end position="528"/>
    </location>
</feature>
<dbReference type="InterPro" id="IPR039448">
    <property type="entry name" value="Beta_helix"/>
</dbReference>
<dbReference type="InterPro" id="IPR032675">
    <property type="entry name" value="LRR_dom_sf"/>
</dbReference>
<evidence type="ECO:0000313" key="6">
    <source>
        <dbReference type="Proteomes" id="UP000494040"/>
    </source>
</evidence>
<feature type="chain" id="PRO_5035265238" description="Right handed beta helix domain-containing protein" evidence="3">
    <location>
        <begin position="28"/>
        <end position="764"/>
    </location>
</feature>
<dbReference type="OrthoDB" id="8185041at2759"/>
<accession>A0A8I6SCV2</accession>
<keyword evidence="2" id="KW-1133">Transmembrane helix</keyword>
<dbReference type="SUPFAM" id="SSF51126">
    <property type="entry name" value="Pectin lyase-like"/>
    <property type="match status" value="1"/>
</dbReference>
<feature type="domain" description="Right handed beta helix" evidence="4">
    <location>
        <begin position="220"/>
        <end position="346"/>
    </location>
</feature>
<proteinExistence type="predicted"/>
<dbReference type="RefSeq" id="XP_014261496.1">
    <property type="nucleotide sequence ID" value="XM_014406010.2"/>
</dbReference>
<evidence type="ECO:0000313" key="5">
    <source>
        <dbReference type="EnsemblMetazoa" id="XP_014261496.1"/>
    </source>
</evidence>
<protein>
    <recommendedName>
        <fullName evidence="4">Right handed beta helix domain-containing protein</fullName>
    </recommendedName>
</protein>
<dbReference type="Gene3D" id="3.80.10.10">
    <property type="entry name" value="Ribonuclease Inhibitor"/>
    <property type="match status" value="1"/>
</dbReference>
<keyword evidence="2" id="KW-0472">Membrane</keyword>
<dbReference type="OMA" id="RRGVCPK"/>
<keyword evidence="6" id="KW-1185">Reference proteome</keyword>
<dbReference type="KEGG" id="clec:106673769"/>
<dbReference type="Proteomes" id="UP000494040">
    <property type="component" value="Unassembled WGS sequence"/>
</dbReference>
<keyword evidence="2" id="KW-0812">Transmembrane</keyword>
<dbReference type="InterPro" id="IPR011050">
    <property type="entry name" value="Pectin_lyase_fold/virulence"/>
</dbReference>
<dbReference type="EnsemblMetazoa" id="XM_014406010.2">
    <property type="protein sequence ID" value="XP_014261496.1"/>
    <property type="gene ID" value="LOC106673769"/>
</dbReference>
<evidence type="ECO:0000259" key="4">
    <source>
        <dbReference type="Pfam" id="PF13229"/>
    </source>
</evidence>
<feature type="region of interest" description="Disordered" evidence="1">
    <location>
        <begin position="579"/>
        <end position="600"/>
    </location>
</feature>
<evidence type="ECO:0000256" key="3">
    <source>
        <dbReference type="SAM" id="SignalP"/>
    </source>
</evidence>
<dbReference type="AlphaFoldDB" id="A0A8I6SCV2"/>
<name>A0A8I6SCV2_CIMLE</name>